<dbReference type="InterPro" id="IPR011990">
    <property type="entry name" value="TPR-like_helical_dom_sf"/>
</dbReference>
<feature type="compositionally biased region" description="Basic and acidic residues" evidence="1">
    <location>
        <begin position="1091"/>
        <end position="1101"/>
    </location>
</feature>
<proteinExistence type="predicted"/>
<dbReference type="Pfam" id="PF13524">
    <property type="entry name" value="Glyco_trans_1_2"/>
    <property type="match status" value="1"/>
</dbReference>
<feature type="region of interest" description="Disordered" evidence="1">
    <location>
        <begin position="893"/>
        <end position="914"/>
    </location>
</feature>
<dbReference type="InterPro" id="IPR008884">
    <property type="entry name" value="TylF_MeTrfase"/>
</dbReference>
<feature type="domain" description="Glycosyltransferase 2-like" evidence="2">
    <location>
        <begin position="2308"/>
        <end position="2489"/>
    </location>
</feature>
<dbReference type="EMBL" id="SHKM01000004">
    <property type="protein sequence ID" value="RZT75559.1"/>
    <property type="molecule type" value="Genomic_DNA"/>
</dbReference>
<dbReference type="InterPro" id="IPR001173">
    <property type="entry name" value="Glyco_trans_2-like"/>
</dbReference>
<dbReference type="Pfam" id="PF13692">
    <property type="entry name" value="Glyco_trans_1_4"/>
    <property type="match status" value="1"/>
</dbReference>
<feature type="domain" description="Spore protein YkvP/CgeB glycosyl transferase-like" evidence="3">
    <location>
        <begin position="754"/>
        <end position="878"/>
    </location>
</feature>
<comment type="caution">
    <text evidence="4">The sequence shown here is derived from an EMBL/GenBank/DDBJ whole genome shotgun (WGS) entry which is preliminary data.</text>
</comment>
<dbReference type="SUPFAM" id="SSF53756">
    <property type="entry name" value="UDP-Glycosyltransferase/glycogen phosphorylase"/>
    <property type="match status" value="2"/>
</dbReference>
<dbReference type="SUPFAM" id="SSF48452">
    <property type="entry name" value="TPR-like"/>
    <property type="match status" value="2"/>
</dbReference>
<organism evidence="4 5">
    <name type="scientific">Azospira oryzae</name>
    <dbReference type="NCBI Taxonomy" id="146939"/>
    <lineage>
        <taxon>Bacteria</taxon>
        <taxon>Pseudomonadati</taxon>
        <taxon>Pseudomonadota</taxon>
        <taxon>Betaproteobacteria</taxon>
        <taxon>Rhodocyclales</taxon>
        <taxon>Rhodocyclaceae</taxon>
        <taxon>Azospira</taxon>
    </lineage>
</organism>
<name>A0ABY0ILI2_9RHOO</name>
<evidence type="ECO:0000313" key="5">
    <source>
        <dbReference type="Proteomes" id="UP000292136"/>
    </source>
</evidence>
<evidence type="ECO:0000259" key="3">
    <source>
        <dbReference type="Pfam" id="PF13524"/>
    </source>
</evidence>
<dbReference type="SUPFAM" id="SSF53448">
    <property type="entry name" value="Nucleotide-diphospho-sugar transferases"/>
    <property type="match status" value="3"/>
</dbReference>
<evidence type="ECO:0000259" key="2">
    <source>
        <dbReference type="Pfam" id="PF00535"/>
    </source>
</evidence>
<evidence type="ECO:0000256" key="1">
    <source>
        <dbReference type="SAM" id="MobiDB-lite"/>
    </source>
</evidence>
<protein>
    <submittedName>
        <fullName evidence="4">Glycosyltransferase involved in cell wall biosynthesis</fullName>
    </submittedName>
</protein>
<feature type="compositionally biased region" description="Low complexity" evidence="1">
    <location>
        <begin position="893"/>
        <end position="909"/>
    </location>
</feature>
<evidence type="ECO:0000313" key="4">
    <source>
        <dbReference type="EMBL" id="RZT75559.1"/>
    </source>
</evidence>
<gene>
    <name evidence="4" type="ORF">EV678_3162</name>
</gene>
<feature type="region of interest" description="Disordered" evidence="1">
    <location>
        <begin position="1087"/>
        <end position="1107"/>
    </location>
</feature>
<accession>A0ABY0ILI2</accession>
<dbReference type="InterPro" id="IPR029063">
    <property type="entry name" value="SAM-dependent_MTases_sf"/>
</dbReference>
<sequence>MRLFIASLNASANPPVAKELAAALETGAPQQGLPVQKLERQASAVQAGQAMGESFDQQGQEAFRWLSVTLGTQCDAGDYILVLAPQLAELDALIRWYGSQSTALRPHLGIVLAHAPGKGLPGEQDPLLSEKLYQQFSQQLSNLAAHKLTYFCTDEDLADQYLPWLRERLQYLPETVENRCRTILNTARSAELARESITSSWGTAALLRHLLGPRRGVSLLDGVGGDLTGVLLQTLTGVESYVTTATAALPLDQLATQVGTTSLNRRGFHAGESNWPEAVAGKMDLVIGSALADAQELQALWSALSDSGVLFLQGDVTQRPEGFATNGWQVDIRLPGNPGQQVASLVGRQAESYVQVRAALLNLPQHLHWLPLPAALEPAALTPARQERLWAVQAKIQAGQLAAAAKDMAQALADDPDDSELERCHASTLQALGDQEGAIAHWSHLIQKEPERLDVTEALTRALVSLGEYGIAGAILDNYQQYAATTEPALETIRKAVDRTGENAQQPMAEPAKKHLGFLQIHTFYPAYLEQFYAKRPALPSQDFSTMIKALEADAFSANHMLTPYLGALGYDCQLIVANDPISQGRWAAQHGLPNGIGMMDVVRRQVETYRPEILYLSEPISFDSRFLQSLSYQPRLVLGWRGALAPPETRWHGFDTMLSGLSGIRELALKLGAADATHFFPGHPNWLNPQLNGIELQSDVLFTGQWTIGQHEKRNQQLLALAEAAGDPTAPFSLALHLSGQTQGIPAVLTPYIKPPVYGMEMYRTLASARIVVDSRADHWMFDPASGRPLDVGRGETVNMRLFEVTGAGRFLITERFDNLSDYFEAGLEVETFSDREELIDKVRYYLAHPEQREAIARRGKERCRRDYAMEWRAAHFDRIIRRHLAQPAQSARSTAAAAPAVPTQASPNGSIPGNSAEVLALMQRAEGALAQGQAQEALNLVIDAKKARIPTIGLDVLRARCFAALNQPWHVAECLREELRFFPDNAEARALLERVDDRKAGQAPAVDEFSELLQVIRPYTMLSEARLRSLYDSAMRICAADLPGNFVECGVAAGGSSALVAAVIARHSKRPRKLFAFDSFSGMPTPGENDTHRGQHAEDTGWGTGTCAAPEDSVREACRKLGAEHILVTVKGFFEDTLPVERHNLGEIALLHLDGDWYSSTRAILDNLYDQVTDQGIFQVDDYGHWEGCRQAIEEFQSERQVRFPIEPIDAVGVRFNKPKAAAAPTTALPLAPILHFSTWERGGAGMAAARLRNALVSDGVEAGMAVLQKSSQGTDVALLCPNGAQARTVLSPGGSPYLAEATQAWGKTLGAYPARAPFIEVFSNATSPLELARLGGFDSVRIAHFHWVAGMVNFPTAPRTFAGKSVIWTLHDMAAFTGGCHYAGECEAYARNPGCGQCPMLGSRDESDASRQTWLQRQAAYADLDLTVVAPSHWLADCARKSPLFAGKRVEVIANGIDLERFRPLDRAALRRQWHIEADAAVVLFGADSIQNRRKGFDLLLAALAALATQAPERPITLAAFGSLAADFTPPAGFRFVHLGDISDESRLPEVYGLADLLVLPSREDNLPNTAVEALACGIPVVGFRVGGLPDIVVDGETGWLAAPGDVDALAALILRVLAEQTPAAWSERCRAKAENDFDSHRQAEKYRQLYLELLTAQEGRMTFASPAEQLNWEAECLLALAEPEGALARLEQALQADAKNPRTLDNLAVLCHSSNHLQEGLNWSVQAFEAAPGNPAIVLNLLHILTALDQTASAREVLQVFLGATSTAPDQAFYSRLPDALRTTDTDSTFKPRITAIISTYKSAEFIGECLDDLLAQTVADQIEILVIDADSPQNEGEIVRRYQAKHANIRYIRTPERIGVYPAWNLAIREARGEYLISCSTNDRLKNTACEALMRELDASPEVMVVYGDSLLSPLPHQNFDTVVIGGSQFWPPYSFQQLLEQCMVGCHPMWRRKVHEELGLFDESYAAIGDQDMWLRIGEKYPLKHIPTITSIFWATSESLSGNFELSGPEVDRVHLHYQQRADYRRWVDRKTIQEIDAQLFAERMLTRWKERPALLLLTVVAAGEQARLAQTVASLQTQLYQDWKLVVLADTPAPDPIFEQTDILGWLQLDSLDDPELLARALNQVSDTLASDWLTLIPVGSTFEPHWAIAVADYANLDPKWQAIYTDHDHIGPAGFRCAPWFKPDFNLDYLRAMDYVGPALWFKREALQEIGGFHPYPGAWQYEALWRLHDRCGADAIGHLPEPLLHLPENLLEHPLAQAARQAAVEAHLARRNIAATVSAAMVPGTLRIAYQHAERPRVSIIIPNRDSVWYLQPCIDGLLEKTTYDNYEIIVVDNQTDEPDTLDYYRKLERDHGERVRIIAYDHPFNFSAQCNLGVAAATGEYVVLLNNDTEIVQPNWLEQMLNHGQRPEVGAVGARLVYPEKGTIQHAGVILGLDRLAAHCFSKVSMHEPGYMNRLQVDQDYSAVTAACMLVRKSIYQDLGGMNETDTPVLFNDVDFCLRLREAGHLVVWTPGATLVHHENKSLVLESSNLRKRADASVRDEKTADFMHQRWHKWLADDPAYNRHLSLLDGSSYTPEPVLVADWDRKFHDRPRVLAQPPAGGVGEYRFIAPLRALGAAGTLQSTIVQTKKYHELRYPTLTELNRLDPDVYMIQVDFSPLAVEWQTYFRKHRPDMRIVVMMDDLITHMPKDNPNYRHIPRDGRNRLRKLFRQSDRVIVSTQPLYDFARELTDEVRLVPNSLRDDLWAHLTSRRRTGKKPRVGWAGAQQHSGDLAIIAEAVKQTADEVDWIFFGMCPEEIRPYVAEYHPFEVGVEAYPAKLASLNLDLAVAPLELHPFNEAKSNLRLLEYGILGLPVICTDIFPYRTDNAPVTRVANETDAWVQAIRERAHDLDAAAREGDILEAWVRRHYLLSSRLNEWQAALTDPRP</sequence>
<dbReference type="Gene3D" id="3.90.550.10">
    <property type="entry name" value="Spore Coat Polysaccharide Biosynthesis Protein SpsA, Chain A"/>
    <property type="match status" value="3"/>
</dbReference>
<dbReference type="PANTHER" id="PTHR43179:SF7">
    <property type="entry name" value="RHAMNOSYLTRANSFERASE WBBL"/>
    <property type="match status" value="1"/>
</dbReference>
<dbReference type="Gene3D" id="1.25.40.10">
    <property type="entry name" value="Tetratricopeptide repeat domain"/>
    <property type="match status" value="1"/>
</dbReference>
<dbReference type="InterPro" id="IPR029044">
    <property type="entry name" value="Nucleotide-diphossugar_trans"/>
</dbReference>
<dbReference type="Gene3D" id="3.40.50.2000">
    <property type="entry name" value="Glycogen Phosphorylase B"/>
    <property type="match status" value="3"/>
</dbReference>
<dbReference type="Proteomes" id="UP000292136">
    <property type="component" value="Unassembled WGS sequence"/>
</dbReference>
<dbReference type="PANTHER" id="PTHR43179">
    <property type="entry name" value="RHAMNOSYLTRANSFERASE WBBL"/>
    <property type="match status" value="1"/>
</dbReference>
<dbReference type="InterPro" id="IPR055259">
    <property type="entry name" value="YkvP/CgeB_Glyco_trans-like"/>
</dbReference>
<dbReference type="Gene3D" id="3.40.50.150">
    <property type="entry name" value="Vaccinia Virus protein VP39"/>
    <property type="match status" value="1"/>
</dbReference>
<dbReference type="CDD" id="cd04186">
    <property type="entry name" value="GT_2_like_c"/>
    <property type="match status" value="1"/>
</dbReference>
<reference evidence="4 5" key="1">
    <citation type="submission" date="2019-02" db="EMBL/GenBank/DDBJ databases">
        <title>Genomic Encyclopedia of Type Strains, Phase IV (KMG-IV): sequencing the most valuable type-strain genomes for metagenomic binning, comparative biology and taxonomic classification.</title>
        <authorList>
            <person name="Goeker M."/>
        </authorList>
    </citation>
    <scope>NUCLEOTIDE SEQUENCE [LARGE SCALE GENOMIC DNA]</scope>
    <source>
        <strain evidence="4 5">DSM 21223</strain>
    </source>
</reference>
<keyword evidence="5" id="KW-1185">Reference proteome</keyword>
<dbReference type="Pfam" id="PF00535">
    <property type="entry name" value="Glycos_transf_2"/>
    <property type="match status" value="2"/>
</dbReference>
<feature type="domain" description="Glycosyltransferase 2-like" evidence="2">
    <location>
        <begin position="1800"/>
        <end position="1912"/>
    </location>
</feature>
<dbReference type="Pfam" id="PF05711">
    <property type="entry name" value="TylF"/>
    <property type="match status" value="1"/>
</dbReference>
<dbReference type="RefSeq" id="WP_130460202.1">
    <property type="nucleotide sequence ID" value="NZ_SHKM01000004.1"/>
</dbReference>